<reference evidence="4" key="1">
    <citation type="journal article" date="2019" name="Int. J. Syst. Evol. Microbiol.">
        <title>The Global Catalogue of Microorganisms (GCM) 10K type strain sequencing project: providing services to taxonomists for standard genome sequencing and annotation.</title>
        <authorList>
            <consortium name="The Broad Institute Genomics Platform"/>
            <consortium name="The Broad Institute Genome Sequencing Center for Infectious Disease"/>
            <person name="Wu L."/>
            <person name="Ma J."/>
        </authorList>
    </citation>
    <scope>NUCLEOTIDE SEQUENCE [LARGE SCALE GENOMIC DNA]</scope>
    <source>
        <strain evidence="4">JCM 31696</strain>
    </source>
</reference>
<comment type="caution">
    <text evidence="3">The sequence shown here is derived from an EMBL/GenBank/DDBJ whole genome shotgun (WGS) entry which is preliminary data.</text>
</comment>
<proteinExistence type="predicted"/>
<keyword evidence="2" id="KW-1133">Transmembrane helix</keyword>
<dbReference type="Proteomes" id="UP001597083">
    <property type="component" value="Unassembled WGS sequence"/>
</dbReference>
<keyword evidence="2" id="KW-0472">Membrane</keyword>
<evidence type="ECO:0000256" key="1">
    <source>
        <dbReference type="SAM" id="MobiDB-lite"/>
    </source>
</evidence>
<feature type="region of interest" description="Disordered" evidence="1">
    <location>
        <begin position="1"/>
        <end position="45"/>
    </location>
</feature>
<keyword evidence="2" id="KW-0812">Transmembrane</keyword>
<feature type="transmembrane region" description="Helical" evidence="2">
    <location>
        <begin position="116"/>
        <end position="134"/>
    </location>
</feature>
<protein>
    <submittedName>
        <fullName evidence="3">Uncharacterized protein</fullName>
    </submittedName>
</protein>
<dbReference type="EMBL" id="JBHTIR010000884">
    <property type="protein sequence ID" value="MFD0851902.1"/>
    <property type="molecule type" value="Genomic_DNA"/>
</dbReference>
<feature type="transmembrane region" description="Helical" evidence="2">
    <location>
        <begin position="85"/>
        <end position="104"/>
    </location>
</feature>
<evidence type="ECO:0000313" key="3">
    <source>
        <dbReference type="EMBL" id="MFD0851902.1"/>
    </source>
</evidence>
<keyword evidence="4" id="KW-1185">Reference proteome</keyword>
<name>A0ABW3CDM8_9ACTN</name>
<accession>A0ABW3CDM8</accession>
<evidence type="ECO:0000313" key="4">
    <source>
        <dbReference type="Proteomes" id="UP001597083"/>
    </source>
</evidence>
<evidence type="ECO:0000256" key="2">
    <source>
        <dbReference type="SAM" id="Phobius"/>
    </source>
</evidence>
<feature type="non-terminal residue" evidence="3">
    <location>
        <position position="1"/>
    </location>
</feature>
<sequence>EPVGLDDRSGPGVDLPAAPADPSGFGGPPDAGSPPASGEEGTSLQDDIFALASTQQVEDDSRPEPLLRLWQGPVTVPSRGDIGRATAGFLTFVFVDVVMMYAPLMTSDRPTPLPQMVALLLLAFGLGGLLAWKVRGAWRPFGLGMMLGWVFLTLVSLGLLTGVSP</sequence>
<organism evidence="3 4">
    <name type="scientific">Actinomadura adrarensis</name>
    <dbReference type="NCBI Taxonomy" id="1819600"/>
    <lineage>
        <taxon>Bacteria</taxon>
        <taxon>Bacillati</taxon>
        <taxon>Actinomycetota</taxon>
        <taxon>Actinomycetes</taxon>
        <taxon>Streptosporangiales</taxon>
        <taxon>Thermomonosporaceae</taxon>
        <taxon>Actinomadura</taxon>
    </lineage>
</organism>
<feature type="transmembrane region" description="Helical" evidence="2">
    <location>
        <begin position="141"/>
        <end position="163"/>
    </location>
</feature>
<gene>
    <name evidence="3" type="ORF">ACFQ07_06700</name>
</gene>